<protein>
    <recommendedName>
        <fullName evidence="1">Putative plant transposon protein domain-containing protein</fullName>
    </recommendedName>
</protein>
<dbReference type="InterPro" id="IPR046796">
    <property type="entry name" value="Transposase_32_dom"/>
</dbReference>
<dbReference type="EnsemblPlants" id="evm.model.02.597">
    <property type="protein sequence ID" value="cds.evm.model.02.597"/>
    <property type="gene ID" value="evm.TU.02.597"/>
</dbReference>
<accession>A0A803P1R6</accession>
<name>A0A803P1R6_CANSA</name>
<feature type="domain" description="Putative plant transposon protein" evidence="1">
    <location>
        <begin position="3"/>
        <end position="106"/>
    </location>
</feature>
<reference evidence="2" key="2">
    <citation type="submission" date="2021-03" db="UniProtKB">
        <authorList>
            <consortium name="EnsemblPlants"/>
        </authorList>
    </citation>
    <scope>IDENTIFICATION</scope>
</reference>
<evidence type="ECO:0000313" key="3">
    <source>
        <dbReference type="Proteomes" id="UP000596661"/>
    </source>
</evidence>
<evidence type="ECO:0000313" key="2">
    <source>
        <dbReference type="EnsemblPlants" id="cds.evm.model.02.597"/>
    </source>
</evidence>
<dbReference type="Gramene" id="evm.model.02.597">
    <property type="protein sequence ID" value="cds.evm.model.02.597"/>
    <property type="gene ID" value="evm.TU.02.597"/>
</dbReference>
<organism evidence="2 3">
    <name type="scientific">Cannabis sativa</name>
    <name type="common">Hemp</name>
    <name type="synonym">Marijuana</name>
    <dbReference type="NCBI Taxonomy" id="3483"/>
    <lineage>
        <taxon>Eukaryota</taxon>
        <taxon>Viridiplantae</taxon>
        <taxon>Streptophyta</taxon>
        <taxon>Embryophyta</taxon>
        <taxon>Tracheophyta</taxon>
        <taxon>Spermatophyta</taxon>
        <taxon>Magnoliopsida</taxon>
        <taxon>eudicotyledons</taxon>
        <taxon>Gunneridae</taxon>
        <taxon>Pentapetalae</taxon>
        <taxon>rosids</taxon>
        <taxon>fabids</taxon>
        <taxon>Rosales</taxon>
        <taxon>Cannabaceae</taxon>
        <taxon>Cannabis</taxon>
    </lineage>
</organism>
<dbReference type="Proteomes" id="UP000596661">
    <property type="component" value="Chromosome 2"/>
</dbReference>
<keyword evidence="3" id="KW-1185">Reference proteome</keyword>
<dbReference type="AlphaFoldDB" id="A0A803P1R6"/>
<sequence>MIQKRNWRFFVKQPEHAVMEVVKEFYANFLSQEWPTEVIVREVPMSFSAEAINNMFGLTSVQCHYTSLKGQVSNETLSDMTSELAKPKLEWDLDEYGNLRFRRTDFIIPIP</sequence>
<evidence type="ECO:0000259" key="1">
    <source>
        <dbReference type="Pfam" id="PF20167"/>
    </source>
</evidence>
<dbReference type="EMBL" id="UZAU01000123">
    <property type="status" value="NOT_ANNOTATED_CDS"/>
    <property type="molecule type" value="Genomic_DNA"/>
</dbReference>
<dbReference type="Pfam" id="PF20167">
    <property type="entry name" value="Transposase_32"/>
    <property type="match status" value="1"/>
</dbReference>
<proteinExistence type="predicted"/>
<reference evidence="2" key="1">
    <citation type="submission" date="2018-11" db="EMBL/GenBank/DDBJ databases">
        <authorList>
            <person name="Grassa J C."/>
        </authorList>
    </citation>
    <scope>NUCLEOTIDE SEQUENCE [LARGE SCALE GENOMIC DNA]</scope>
</reference>